<dbReference type="RefSeq" id="XP_040685652.1">
    <property type="nucleotide sequence ID" value="XM_040839171.1"/>
</dbReference>
<dbReference type="Proteomes" id="UP000184383">
    <property type="component" value="Unassembled WGS sequence"/>
</dbReference>
<dbReference type="Pfam" id="PF23397">
    <property type="entry name" value="DUF7104"/>
    <property type="match status" value="3"/>
</dbReference>
<dbReference type="InterPro" id="IPR055530">
    <property type="entry name" value="DUF7104"/>
</dbReference>
<evidence type="ECO:0000313" key="2">
    <source>
        <dbReference type="Proteomes" id="UP000184383"/>
    </source>
</evidence>
<accession>A0A1L9RAL7</accession>
<dbReference type="VEuPathDB" id="FungiDB:ASPWEDRAFT_71331"/>
<protein>
    <submittedName>
        <fullName evidence="1">Uncharacterized protein</fullName>
    </submittedName>
</protein>
<evidence type="ECO:0000313" key="1">
    <source>
        <dbReference type="EMBL" id="OJJ31975.1"/>
    </source>
</evidence>
<dbReference type="AlphaFoldDB" id="A0A1L9RAL7"/>
<name>A0A1L9RAL7_ASPWE</name>
<dbReference type="STRING" id="1073089.A0A1L9RAL7"/>
<gene>
    <name evidence="1" type="ORF">ASPWEDRAFT_71331</name>
</gene>
<keyword evidence="2" id="KW-1185">Reference proteome</keyword>
<reference evidence="2" key="1">
    <citation type="journal article" date="2017" name="Genome Biol.">
        <title>Comparative genomics reveals high biological diversity and specific adaptations in the industrially and medically important fungal genus Aspergillus.</title>
        <authorList>
            <person name="de Vries R.P."/>
            <person name="Riley R."/>
            <person name="Wiebenga A."/>
            <person name="Aguilar-Osorio G."/>
            <person name="Amillis S."/>
            <person name="Uchima C.A."/>
            <person name="Anderluh G."/>
            <person name="Asadollahi M."/>
            <person name="Askin M."/>
            <person name="Barry K."/>
            <person name="Battaglia E."/>
            <person name="Bayram O."/>
            <person name="Benocci T."/>
            <person name="Braus-Stromeyer S.A."/>
            <person name="Caldana C."/>
            <person name="Canovas D."/>
            <person name="Cerqueira G.C."/>
            <person name="Chen F."/>
            <person name="Chen W."/>
            <person name="Choi C."/>
            <person name="Clum A."/>
            <person name="Dos Santos R.A."/>
            <person name="Damasio A.R."/>
            <person name="Diallinas G."/>
            <person name="Emri T."/>
            <person name="Fekete E."/>
            <person name="Flipphi M."/>
            <person name="Freyberg S."/>
            <person name="Gallo A."/>
            <person name="Gournas C."/>
            <person name="Habgood R."/>
            <person name="Hainaut M."/>
            <person name="Harispe M.L."/>
            <person name="Henrissat B."/>
            <person name="Hilden K.S."/>
            <person name="Hope R."/>
            <person name="Hossain A."/>
            <person name="Karabika E."/>
            <person name="Karaffa L."/>
            <person name="Karanyi Z."/>
            <person name="Krasevec N."/>
            <person name="Kuo A."/>
            <person name="Kusch H."/>
            <person name="LaButti K."/>
            <person name="Lagendijk E.L."/>
            <person name="Lapidus A."/>
            <person name="Levasseur A."/>
            <person name="Lindquist E."/>
            <person name="Lipzen A."/>
            <person name="Logrieco A.F."/>
            <person name="MacCabe A."/>
            <person name="Maekelae M.R."/>
            <person name="Malavazi I."/>
            <person name="Melin P."/>
            <person name="Meyer V."/>
            <person name="Mielnichuk N."/>
            <person name="Miskei M."/>
            <person name="Molnar A.P."/>
            <person name="Mule G."/>
            <person name="Ngan C.Y."/>
            <person name="Orejas M."/>
            <person name="Orosz E."/>
            <person name="Ouedraogo J.P."/>
            <person name="Overkamp K.M."/>
            <person name="Park H.-S."/>
            <person name="Perrone G."/>
            <person name="Piumi F."/>
            <person name="Punt P.J."/>
            <person name="Ram A.F."/>
            <person name="Ramon A."/>
            <person name="Rauscher S."/>
            <person name="Record E."/>
            <person name="Riano-Pachon D.M."/>
            <person name="Robert V."/>
            <person name="Roehrig J."/>
            <person name="Ruller R."/>
            <person name="Salamov A."/>
            <person name="Salih N.S."/>
            <person name="Samson R.A."/>
            <person name="Sandor E."/>
            <person name="Sanguinetti M."/>
            <person name="Schuetze T."/>
            <person name="Sepcic K."/>
            <person name="Shelest E."/>
            <person name="Sherlock G."/>
            <person name="Sophianopoulou V."/>
            <person name="Squina F.M."/>
            <person name="Sun H."/>
            <person name="Susca A."/>
            <person name="Todd R.B."/>
            <person name="Tsang A."/>
            <person name="Unkles S.E."/>
            <person name="van de Wiele N."/>
            <person name="van Rossen-Uffink D."/>
            <person name="Oliveira J.V."/>
            <person name="Vesth T.C."/>
            <person name="Visser J."/>
            <person name="Yu J.-H."/>
            <person name="Zhou M."/>
            <person name="Andersen M.R."/>
            <person name="Archer D.B."/>
            <person name="Baker S.E."/>
            <person name="Benoit I."/>
            <person name="Brakhage A.A."/>
            <person name="Braus G.H."/>
            <person name="Fischer R."/>
            <person name="Frisvad J.C."/>
            <person name="Goldman G.H."/>
            <person name="Houbraken J."/>
            <person name="Oakley B."/>
            <person name="Pocsi I."/>
            <person name="Scazzocchio C."/>
            <person name="Seiboth B."/>
            <person name="vanKuyk P.A."/>
            <person name="Wortman J."/>
            <person name="Dyer P.S."/>
            <person name="Grigoriev I.V."/>
        </authorList>
    </citation>
    <scope>NUCLEOTIDE SEQUENCE [LARGE SCALE GENOMIC DNA]</scope>
    <source>
        <strain evidence="2">DTO 134E9</strain>
    </source>
</reference>
<dbReference type="EMBL" id="KV878215">
    <property type="protein sequence ID" value="OJJ31975.1"/>
    <property type="molecule type" value="Genomic_DNA"/>
</dbReference>
<sequence length="542" mass="60191">MLSGPQPCEIKDSASDYPPIIFKKNRREYRNSSPLFAALSPQPANEITGSESEYHYLSCKRAELQLNFSRSSTRGLFKLNLSLFWFFLFSRTKHQHNININTNTNNMTNGSWSADLPNRELLTENDMQQIASNTENGLAMLTTALDRKEAGFTVTEKVIQAAASNEKYAVEILDLLRKNGGADVAITPAIVCAAAGNSLAAVEYLFQLPGRSLPTLEDSLLAAVGHEDEAAAKMCANIIKQFPDARVSSRVLEATGTKAEVMKVLLDLPCDPLPIQDILRQVARNRYGDAEAQVVQVLLDRKLLVVDEWVMETLAANGSAFEIVVSSQPDAPITRNVLLKAASIEESMDALVENRPDDVVITEDVMLIAARSMYTTASVIEKTEPAAITTKVVKEAAYNEQPDGINGLLGVNPDLDLLAIWDEIWQDVDVSPEAKYRATRAIFLNSDLEITPSKLRNYPYDAENKNNYGLDEVVLEVMDDDRILPINQETMEVILERCDNKTIRETLEVDEDMGITPRLIEAAKRNQIADKEELLSLLEKRG</sequence>
<proteinExistence type="predicted"/>
<organism evidence="1 2">
    <name type="scientific">Aspergillus wentii DTO 134E9</name>
    <dbReference type="NCBI Taxonomy" id="1073089"/>
    <lineage>
        <taxon>Eukaryota</taxon>
        <taxon>Fungi</taxon>
        <taxon>Dikarya</taxon>
        <taxon>Ascomycota</taxon>
        <taxon>Pezizomycotina</taxon>
        <taxon>Eurotiomycetes</taxon>
        <taxon>Eurotiomycetidae</taxon>
        <taxon>Eurotiales</taxon>
        <taxon>Aspergillaceae</taxon>
        <taxon>Aspergillus</taxon>
        <taxon>Aspergillus subgen. Cremei</taxon>
    </lineage>
</organism>
<dbReference type="OrthoDB" id="1577640at2759"/>
<dbReference type="GeneID" id="63755019"/>